<dbReference type="InterPro" id="IPR046283">
    <property type="entry name" value="DUF6320"/>
</dbReference>
<gene>
    <name evidence="3" type="ORF">HNR50_001147</name>
</gene>
<dbReference type="EMBL" id="JACHGJ010000002">
    <property type="protein sequence ID" value="MBB6479489.1"/>
    <property type="molecule type" value="Genomic_DNA"/>
</dbReference>
<dbReference type="RefSeq" id="WP_184744767.1">
    <property type="nucleotide sequence ID" value="NZ_JACHGJ010000002.1"/>
</dbReference>
<evidence type="ECO:0000256" key="2">
    <source>
        <dbReference type="SAM" id="Phobius"/>
    </source>
</evidence>
<keyword evidence="2" id="KW-0812">Transmembrane</keyword>
<feature type="transmembrane region" description="Helical" evidence="2">
    <location>
        <begin position="202"/>
        <end position="222"/>
    </location>
</feature>
<sequence>MPYCSRCGVEVDNDVEKCPLCSTPIQVLSPENLKTGKYPDKPAPHPAPPKRNKKEQRRMAAIIITFGLLIPASIAIAADVVINKHITWGTYTISTLIYIWVIILLPLLYYKTPVLTLMAYYLSTLLFLYSIEVFSGGEYWFRQLALPIITVTALLIALNFYIDNRSAIKGINIFAYAVFSVGLECVGIEMAVSLFLENTVRVWWSIMVLSATIPTGGLLLYLHHKTKKPLKTEKFFHI</sequence>
<evidence type="ECO:0000313" key="4">
    <source>
        <dbReference type="Proteomes" id="UP000587760"/>
    </source>
</evidence>
<feature type="transmembrane region" description="Helical" evidence="2">
    <location>
        <begin position="117"/>
        <end position="134"/>
    </location>
</feature>
<feature type="transmembrane region" description="Helical" evidence="2">
    <location>
        <begin position="60"/>
        <end position="82"/>
    </location>
</feature>
<feature type="region of interest" description="Disordered" evidence="1">
    <location>
        <begin position="32"/>
        <end position="54"/>
    </location>
</feature>
<feature type="transmembrane region" description="Helical" evidence="2">
    <location>
        <begin position="140"/>
        <end position="161"/>
    </location>
</feature>
<keyword evidence="4" id="KW-1185">Reference proteome</keyword>
<evidence type="ECO:0000256" key="1">
    <source>
        <dbReference type="SAM" id="MobiDB-lite"/>
    </source>
</evidence>
<proteinExistence type="predicted"/>
<evidence type="ECO:0000313" key="3">
    <source>
        <dbReference type="EMBL" id="MBB6479489.1"/>
    </source>
</evidence>
<name>A0A841R961_9SPIO</name>
<dbReference type="Proteomes" id="UP000587760">
    <property type="component" value="Unassembled WGS sequence"/>
</dbReference>
<accession>A0A841R961</accession>
<keyword evidence="2" id="KW-1133">Transmembrane helix</keyword>
<dbReference type="AlphaFoldDB" id="A0A841R961"/>
<comment type="caution">
    <text evidence="3">The sequence shown here is derived from an EMBL/GenBank/DDBJ whole genome shotgun (WGS) entry which is preliminary data.</text>
</comment>
<protein>
    <submittedName>
        <fullName evidence="3">Putative RDD family membrane protein YckC</fullName>
    </submittedName>
</protein>
<feature type="transmembrane region" description="Helical" evidence="2">
    <location>
        <begin position="88"/>
        <end position="110"/>
    </location>
</feature>
<organism evidence="3 4">
    <name type="scientific">Spirochaeta isovalerica</name>
    <dbReference type="NCBI Taxonomy" id="150"/>
    <lineage>
        <taxon>Bacteria</taxon>
        <taxon>Pseudomonadati</taxon>
        <taxon>Spirochaetota</taxon>
        <taxon>Spirochaetia</taxon>
        <taxon>Spirochaetales</taxon>
        <taxon>Spirochaetaceae</taxon>
        <taxon>Spirochaeta</taxon>
    </lineage>
</organism>
<dbReference type="Pfam" id="PF19845">
    <property type="entry name" value="DUF6320"/>
    <property type="match status" value="1"/>
</dbReference>
<reference evidence="3 4" key="1">
    <citation type="submission" date="2020-08" db="EMBL/GenBank/DDBJ databases">
        <title>Genomic Encyclopedia of Type Strains, Phase IV (KMG-IV): sequencing the most valuable type-strain genomes for metagenomic binning, comparative biology and taxonomic classification.</title>
        <authorList>
            <person name="Goeker M."/>
        </authorList>
    </citation>
    <scope>NUCLEOTIDE SEQUENCE [LARGE SCALE GENOMIC DNA]</scope>
    <source>
        <strain evidence="3 4">DSM 2461</strain>
    </source>
</reference>
<keyword evidence="2" id="KW-0472">Membrane</keyword>
<feature type="transmembrane region" description="Helical" evidence="2">
    <location>
        <begin position="173"/>
        <end position="196"/>
    </location>
</feature>